<feature type="transmembrane region" description="Helical" evidence="2">
    <location>
        <begin position="455"/>
        <end position="475"/>
    </location>
</feature>
<feature type="region of interest" description="Disordered" evidence="1">
    <location>
        <begin position="341"/>
        <end position="379"/>
    </location>
</feature>
<dbReference type="GeneID" id="17311542"/>
<evidence type="ECO:0000313" key="5">
    <source>
        <dbReference type="Proteomes" id="UP000011087"/>
    </source>
</evidence>
<sequence>MENGAVMETPETSQVVDSPLSPSSQVYTDFLKLHREKKSSVNSEVRGSPNKAMPATQNYHEFIESHLQSKALLKSPVAPGATEATLDHNDVMNGKDDDVSDVTVSTQVDPINLANGTEEAENGNAESLEQPAEDLLELEKKNRELFSALDEHMSKEVKTENGDVQGVENGLMQLPEHNKANHVGQDNEEQGGDTDLNHNDQAAQEDPTPNDEEKASDLPQNTLEVNGIEQPESVKEEEAKRTPGFGGPRQRQVEKESIFETGIDNCNAVENHDTNGSNTIQGEIEVINAKEEAFNQIQNLDIAESQERDTVDLEKMSEEERKEFASKLKDDVATLETCIDEITKNSENDESKPPQLVPPSDEKEPSQRGSGSSNQSSSLRNAIKRIEQALDNIRYVSLGYILVGVTVIGLGIFSMLGIPAWSAGLFLLLIGLINLRRKSASYMLVAPRGFRYASVFAVLLLLASAGVFLFSTIVISSLDGTPTCPGDTINTVCLLSPSEAAPANLDCDKNMTLADYEMKESLCTAVFLCGNHTMLFAPCHTKATINMSGFILCVIMAFCIFFISGWIQVVLERSVSDCNRVRNGGRSIHFADLSFTAYLQHALCCAKTPEEPETTEV</sequence>
<dbReference type="Proteomes" id="UP000011087">
    <property type="component" value="Unassembled WGS sequence"/>
</dbReference>
<feature type="compositionally biased region" description="Basic and acidic residues" evidence="1">
    <location>
        <begin position="232"/>
        <end position="241"/>
    </location>
</feature>
<evidence type="ECO:0000256" key="2">
    <source>
        <dbReference type="SAM" id="Phobius"/>
    </source>
</evidence>
<evidence type="ECO:0000256" key="1">
    <source>
        <dbReference type="SAM" id="MobiDB-lite"/>
    </source>
</evidence>
<gene>
    <name evidence="3" type="ORF">GUITHDRAFT_99684</name>
</gene>
<protein>
    <recommendedName>
        <fullName evidence="6">Transmembrane protein</fullName>
    </recommendedName>
</protein>
<dbReference type="EnsemblProtists" id="EKX55044">
    <property type="protein sequence ID" value="EKX55044"/>
    <property type="gene ID" value="GUITHDRAFT_99684"/>
</dbReference>
<dbReference type="PaxDb" id="55529-EKX55044"/>
<evidence type="ECO:0000313" key="3">
    <source>
        <dbReference type="EMBL" id="EKX55044.1"/>
    </source>
</evidence>
<feature type="compositionally biased region" description="Polar residues" evidence="1">
    <location>
        <begin position="10"/>
        <end position="23"/>
    </location>
</feature>
<evidence type="ECO:0000313" key="4">
    <source>
        <dbReference type="EnsemblProtists" id="EKX55044"/>
    </source>
</evidence>
<dbReference type="RefSeq" id="XP_005842024.1">
    <property type="nucleotide sequence ID" value="XM_005841967.1"/>
</dbReference>
<accession>L1K355</accession>
<feature type="compositionally biased region" description="Low complexity" evidence="1">
    <location>
        <begin position="367"/>
        <end position="379"/>
    </location>
</feature>
<name>L1K355_GUITC</name>
<feature type="region of interest" description="Disordered" evidence="1">
    <location>
        <begin position="1"/>
        <end position="23"/>
    </location>
</feature>
<reference evidence="5" key="2">
    <citation type="submission" date="2012-11" db="EMBL/GenBank/DDBJ databases">
        <authorList>
            <person name="Kuo A."/>
            <person name="Curtis B.A."/>
            <person name="Tanifuji G."/>
            <person name="Burki F."/>
            <person name="Gruber A."/>
            <person name="Irimia M."/>
            <person name="Maruyama S."/>
            <person name="Arias M.C."/>
            <person name="Ball S.G."/>
            <person name="Gile G.H."/>
            <person name="Hirakawa Y."/>
            <person name="Hopkins J.F."/>
            <person name="Rensing S.A."/>
            <person name="Schmutz J."/>
            <person name="Symeonidi A."/>
            <person name="Elias M."/>
            <person name="Eveleigh R.J."/>
            <person name="Herman E.K."/>
            <person name="Klute M.J."/>
            <person name="Nakayama T."/>
            <person name="Obornik M."/>
            <person name="Reyes-Prieto A."/>
            <person name="Armbrust E.V."/>
            <person name="Aves S.J."/>
            <person name="Beiko R.G."/>
            <person name="Coutinho P."/>
            <person name="Dacks J.B."/>
            <person name="Durnford D.G."/>
            <person name="Fast N.M."/>
            <person name="Green B.R."/>
            <person name="Grisdale C."/>
            <person name="Hempe F."/>
            <person name="Henrissat B."/>
            <person name="Hoppner M.P."/>
            <person name="Ishida K.-I."/>
            <person name="Kim E."/>
            <person name="Koreny L."/>
            <person name="Kroth P.G."/>
            <person name="Liu Y."/>
            <person name="Malik S.-B."/>
            <person name="Maier U.G."/>
            <person name="McRose D."/>
            <person name="Mock T."/>
            <person name="Neilson J.A."/>
            <person name="Onodera N.T."/>
            <person name="Poole A.M."/>
            <person name="Pritham E.J."/>
            <person name="Richards T.A."/>
            <person name="Rocap G."/>
            <person name="Roy S.W."/>
            <person name="Sarai C."/>
            <person name="Schaack S."/>
            <person name="Shirato S."/>
            <person name="Slamovits C.H."/>
            <person name="Spencer D.F."/>
            <person name="Suzuki S."/>
            <person name="Worden A.Z."/>
            <person name="Zauner S."/>
            <person name="Barry K."/>
            <person name="Bell C."/>
            <person name="Bharti A.K."/>
            <person name="Crow J.A."/>
            <person name="Grimwood J."/>
            <person name="Kramer R."/>
            <person name="Lindquist E."/>
            <person name="Lucas S."/>
            <person name="Salamov A."/>
            <person name="McFadden G.I."/>
            <person name="Lane C.E."/>
            <person name="Keeling P.J."/>
            <person name="Gray M.W."/>
            <person name="Grigoriev I.V."/>
            <person name="Archibald J.M."/>
        </authorList>
    </citation>
    <scope>NUCLEOTIDE SEQUENCE</scope>
    <source>
        <strain evidence="5">CCMP2712</strain>
    </source>
</reference>
<dbReference type="AlphaFoldDB" id="L1K355"/>
<feature type="compositionally biased region" description="Basic and acidic residues" evidence="1">
    <location>
        <begin position="341"/>
        <end position="352"/>
    </location>
</feature>
<keyword evidence="2" id="KW-0472">Membrane</keyword>
<keyword evidence="2" id="KW-0812">Transmembrane</keyword>
<reference evidence="3 5" key="1">
    <citation type="journal article" date="2012" name="Nature">
        <title>Algal genomes reveal evolutionary mosaicism and the fate of nucleomorphs.</title>
        <authorList>
            <consortium name="DOE Joint Genome Institute"/>
            <person name="Curtis B.A."/>
            <person name="Tanifuji G."/>
            <person name="Burki F."/>
            <person name="Gruber A."/>
            <person name="Irimia M."/>
            <person name="Maruyama S."/>
            <person name="Arias M.C."/>
            <person name="Ball S.G."/>
            <person name="Gile G.H."/>
            <person name="Hirakawa Y."/>
            <person name="Hopkins J.F."/>
            <person name="Kuo A."/>
            <person name="Rensing S.A."/>
            <person name="Schmutz J."/>
            <person name="Symeonidi A."/>
            <person name="Elias M."/>
            <person name="Eveleigh R.J."/>
            <person name="Herman E.K."/>
            <person name="Klute M.J."/>
            <person name="Nakayama T."/>
            <person name="Obornik M."/>
            <person name="Reyes-Prieto A."/>
            <person name="Armbrust E.V."/>
            <person name="Aves S.J."/>
            <person name="Beiko R.G."/>
            <person name="Coutinho P."/>
            <person name="Dacks J.B."/>
            <person name="Durnford D.G."/>
            <person name="Fast N.M."/>
            <person name="Green B.R."/>
            <person name="Grisdale C.J."/>
            <person name="Hempel F."/>
            <person name="Henrissat B."/>
            <person name="Hoppner M.P."/>
            <person name="Ishida K."/>
            <person name="Kim E."/>
            <person name="Koreny L."/>
            <person name="Kroth P.G."/>
            <person name="Liu Y."/>
            <person name="Malik S.B."/>
            <person name="Maier U.G."/>
            <person name="McRose D."/>
            <person name="Mock T."/>
            <person name="Neilson J.A."/>
            <person name="Onodera N.T."/>
            <person name="Poole A.M."/>
            <person name="Pritham E.J."/>
            <person name="Richards T.A."/>
            <person name="Rocap G."/>
            <person name="Roy S.W."/>
            <person name="Sarai C."/>
            <person name="Schaack S."/>
            <person name="Shirato S."/>
            <person name="Slamovits C.H."/>
            <person name="Spencer D.F."/>
            <person name="Suzuki S."/>
            <person name="Worden A.Z."/>
            <person name="Zauner S."/>
            <person name="Barry K."/>
            <person name="Bell C."/>
            <person name="Bharti A.K."/>
            <person name="Crow J.A."/>
            <person name="Grimwood J."/>
            <person name="Kramer R."/>
            <person name="Lindquist E."/>
            <person name="Lucas S."/>
            <person name="Salamov A."/>
            <person name="McFadden G.I."/>
            <person name="Lane C.E."/>
            <person name="Keeling P.J."/>
            <person name="Gray M.W."/>
            <person name="Grigoriev I.V."/>
            <person name="Archibald J.M."/>
        </authorList>
    </citation>
    <scope>NUCLEOTIDE SEQUENCE</scope>
    <source>
        <strain evidence="3 5">CCMP2712</strain>
    </source>
</reference>
<feature type="compositionally biased region" description="Low complexity" evidence="1">
    <location>
        <begin position="109"/>
        <end position="126"/>
    </location>
</feature>
<reference evidence="4" key="3">
    <citation type="submission" date="2016-03" db="UniProtKB">
        <authorList>
            <consortium name="EnsemblProtists"/>
        </authorList>
    </citation>
    <scope>IDENTIFICATION</scope>
</reference>
<proteinExistence type="predicted"/>
<organism evidence="3">
    <name type="scientific">Guillardia theta (strain CCMP2712)</name>
    <name type="common">Cryptophyte</name>
    <dbReference type="NCBI Taxonomy" id="905079"/>
    <lineage>
        <taxon>Eukaryota</taxon>
        <taxon>Cryptophyceae</taxon>
        <taxon>Pyrenomonadales</taxon>
        <taxon>Geminigeraceae</taxon>
        <taxon>Guillardia</taxon>
    </lineage>
</organism>
<dbReference type="KEGG" id="gtt:GUITHDRAFT_99684"/>
<feature type="region of interest" description="Disordered" evidence="1">
    <location>
        <begin position="181"/>
        <end position="253"/>
    </location>
</feature>
<feature type="transmembrane region" description="Helical" evidence="2">
    <location>
        <begin position="549"/>
        <end position="571"/>
    </location>
</feature>
<feature type="transmembrane region" description="Helical" evidence="2">
    <location>
        <begin position="393"/>
        <end position="412"/>
    </location>
</feature>
<keyword evidence="5" id="KW-1185">Reference proteome</keyword>
<keyword evidence="2" id="KW-1133">Transmembrane helix</keyword>
<feature type="region of interest" description="Disordered" evidence="1">
    <location>
        <begin position="109"/>
        <end position="129"/>
    </location>
</feature>
<evidence type="ECO:0008006" key="6">
    <source>
        <dbReference type="Google" id="ProtNLM"/>
    </source>
</evidence>
<dbReference type="HOGENOM" id="CLU_443099_0_0_1"/>
<dbReference type="EMBL" id="JH992966">
    <property type="protein sequence ID" value="EKX55044.1"/>
    <property type="molecule type" value="Genomic_DNA"/>
</dbReference>